<evidence type="ECO:0000313" key="1">
    <source>
        <dbReference type="EMBL" id="KDO52884.1"/>
    </source>
</evidence>
<proteinExistence type="predicted"/>
<evidence type="ECO:0000313" key="2">
    <source>
        <dbReference type="Proteomes" id="UP000027120"/>
    </source>
</evidence>
<organism evidence="1 2">
    <name type="scientific">Citrus sinensis</name>
    <name type="common">Sweet orange</name>
    <name type="synonym">Citrus aurantium var. sinensis</name>
    <dbReference type="NCBI Taxonomy" id="2711"/>
    <lineage>
        <taxon>Eukaryota</taxon>
        <taxon>Viridiplantae</taxon>
        <taxon>Streptophyta</taxon>
        <taxon>Embryophyta</taxon>
        <taxon>Tracheophyta</taxon>
        <taxon>Spermatophyta</taxon>
        <taxon>Magnoliopsida</taxon>
        <taxon>eudicotyledons</taxon>
        <taxon>Gunneridae</taxon>
        <taxon>Pentapetalae</taxon>
        <taxon>rosids</taxon>
        <taxon>malvids</taxon>
        <taxon>Sapindales</taxon>
        <taxon>Rutaceae</taxon>
        <taxon>Aurantioideae</taxon>
        <taxon>Citrus</taxon>
    </lineage>
</organism>
<name>A0A067ECF9_CITSI</name>
<dbReference type="Proteomes" id="UP000027120">
    <property type="component" value="Unassembled WGS sequence"/>
</dbReference>
<dbReference type="EMBL" id="KK785025">
    <property type="protein sequence ID" value="KDO52884.1"/>
    <property type="molecule type" value="Genomic_DNA"/>
</dbReference>
<reference evidence="1 2" key="1">
    <citation type="submission" date="2014-04" db="EMBL/GenBank/DDBJ databases">
        <authorList>
            <consortium name="International Citrus Genome Consortium"/>
            <person name="Gmitter F."/>
            <person name="Chen C."/>
            <person name="Farmerie W."/>
            <person name="Harkins T."/>
            <person name="Desany B."/>
            <person name="Mohiuddin M."/>
            <person name="Kodira C."/>
            <person name="Borodovsky M."/>
            <person name="Lomsadze A."/>
            <person name="Burns P."/>
            <person name="Jenkins J."/>
            <person name="Prochnik S."/>
            <person name="Shu S."/>
            <person name="Chapman J."/>
            <person name="Pitluck S."/>
            <person name="Schmutz J."/>
            <person name="Rokhsar D."/>
        </authorList>
    </citation>
    <scope>NUCLEOTIDE SEQUENCE</scope>
</reference>
<dbReference type="AlphaFoldDB" id="A0A067ECF9"/>
<protein>
    <submittedName>
        <fullName evidence="1">Uncharacterized protein</fullName>
    </submittedName>
</protein>
<sequence>MCSLLSLHHSLMRHKKLQREVLTNVIHFSCRFPNNPRVYANGVNFVLYHLLNKKGLERTQTPNACIFFPCILQIL</sequence>
<gene>
    <name evidence="1" type="ORF">CISIN_1g038361mg</name>
</gene>
<accession>A0A067ECF9</accession>
<keyword evidence="2" id="KW-1185">Reference proteome</keyword>